<dbReference type="InterPro" id="IPR001460">
    <property type="entry name" value="PCN-bd_Tpept"/>
</dbReference>
<dbReference type="EC" id="3.4.16.4" evidence="17"/>
<evidence type="ECO:0000256" key="3">
    <source>
        <dbReference type="ARBA" id="ARBA00022475"/>
    </source>
</evidence>
<keyword evidence="8 17" id="KW-0378">Hydrolase</keyword>
<dbReference type="InterPro" id="IPR050515">
    <property type="entry name" value="Beta-lactam/transpept"/>
</dbReference>
<dbReference type="PANTHER" id="PTHR30627:SF2">
    <property type="entry name" value="PEPTIDOGLYCAN D,D-TRANSPEPTIDASE MRDA"/>
    <property type="match status" value="1"/>
</dbReference>
<dbReference type="GO" id="GO:0071972">
    <property type="term" value="F:peptidoglycan L,D-transpeptidase activity"/>
    <property type="evidence" value="ECO:0007669"/>
    <property type="project" value="TreeGrafter"/>
</dbReference>
<dbReference type="SUPFAM" id="SSF56601">
    <property type="entry name" value="beta-lactamase/transpeptidase-like"/>
    <property type="match status" value="1"/>
</dbReference>
<dbReference type="InterPro" id="IPR036138">
    <property type="entry name" value="PBP_dimer_sf"/>
</dbReference>
<keyword evidence="7 14" id="KW-0812">Transmembrane</keyword>
<evidence type="ECO:0000256" key="4">
    <source>
        <dbReference type="ARBA" id="ARBA00022519"/>
    </source>
</evidence>
<evidence type="ECO:0000256" key="5">
    <source>
        <dbReference type="ARBA" id="ARBA00022645"/>
    </source>
</evidence>
<evidence type="ECO:0000256" key="8">
    <source>
        <dbReference type="ARBA" id="ARBA00022801"/>
    </source>
</evidence>
<evidence type="ECO:0000259" key="16">
    <source>
        <dbReference type="Pfam" id="PF03717"/>
    </source>
</evidence>
<protein>
    <submittedName>
        <fullName evidence="17">Penicillin-binding protein 2</fullName>
        <ecNumber evidence="17">3.4.16.4</ecNumber>
    </submittedName>
</protein>
<evidence type="ECO:0000256" key="9">
    <source>
        <dbReference type="ARBA" id="ARBA00022960"/>
    </source>
</evidence>
<dbReference type="GO" id="GO:0008360">
    <property type="term" value="P:regulation of cell shape"/>
    <property type="evidence" value="ECO:0007669"/>
    <property type="project" value="UniProtKB-KW"/>
</dbReference>
<evidence type="ECO:0000256" key="13">
    <source>
        <dbReference type="ARBA" id="ARBA00023316"/>
    </source>
</evidence>
<evidence type="ECO:0000256" key="2">
    <source>
        <dbReference type="ARBA" id="ARBA00004236"/>
    </source>
</evidence>
<dbReference type="EMBL" id="CP093313">
    <property type="protein sequence ID" value="UWZ86318.1"/>
    <property type="molecule type" value="Genomic_DNA"/>
</dbReference>
<keyword evidence="18" id="KW-1185">Reference proteome</keyword>
<evidence type="ECO:0000256" key="10">
    <source>
        <dbReference type="ARBA" id="ARBA00022984"/>
    </source>
</evidence>
<dbReference type="NCBIfam" id="TIGR03423">
    <property type="entry name" value="pbp2_mrdA"/>
    <property type="match status" value="1"/>
</dbReference>
<accession>A0A9J7BYH8</accession>
<sequence length="677" mass="74123">MYSDRSNRGEKLSSYKSAAVQYGILLMMLALAAGLWRLQVLGATNFRELAEQNRIRKVPILAPRGKLFDREGRLIVDNYPSVTCFLVREQNKNVDEDLPMIAQGLNLDLDQLKATLKHFRSAAGYQPIPIKQDITADEQAFIEAHRNELPELETIEEERRLYPRDGFASHLIGYVGEVSEDDLNNNPRYAAYQPGDVVGKAGIEETYDQILRGEDGSQDVIVDSHGREMGVLGTQHAKPGQDLKLTIDLDLQRAAEIGLGENNGAVVVMDPRNGEILALVSHPSYDPNAFAVRIKRDEWNKLITDPRHPLMNKAIQDQLAPGSTFKIIMSAAGLQEGVAQDMRVNCAGGGTFYGRFFHCDKHHGVLAIQQAIPLSCDTFFYALAQKLGIDTIAKYATSFGLSQKTGIDLPNEMSGVMPSTQWEWRNYHQKYYAGNTISVGIGQGETQVTPIQLLRALSGIASDGHFVRPHSVNPDQLPADFRSALIDSFPGSGEKTVALDPDTWMTITDGMAAATTSGTAAASHIEGVDFAGKTGTAQVVGGGDTHTKGGARTPNSWFVGMVPRRNPELAVVVLQEHGDWGSNSAHIAQAIVVDYVNKQRKRDNNLLQKASEPTKPVEVGAVWSTPDSGDPKHEAEQLHTGHFLVNPSEPAKQIAMKPLSLGALLNAMPLRWKEGLR</sequence>
<keyword evidence="4" id="KW-0997">Cell inner membrane</keyword>
<comment type="subcellular location">
    <subcellularLocation>
        <location evidence="2">Cell membrane</location>
    </subcellularLocation>
    <subcellularLocation>
        <location evidence="1">Membrane</location>
        <topology evidence="1">Single-pass membrane protein</topology>
    </subcellularLocation>
</comment>
<keyword evidence="11 14" id="KW-1133">Transmembrane helix</keyword>
<evidence type="ECO:0000313" key="18">
    <source>
        <dbReference type="Proteomes" id="UP001059380"/>
    </source>
</evidence>
<evidence type="ECO:0000256" key="11">
    <source>
        <dbReference type="ARBA" id="ARBA00022989"/>
    </source>
</evidence>
<keyword evidence="6" id="KW-0645">Protease</keyword>
<proteinExistence type="predicted"/>
<dbReference type="GO" id="GO:0071555">
    <property type="term" value="P:cell wall organization"/>
    <property type="evidence" value="ECO:0007669"/>
    <property type="project" value="UniProtKB-KW"/>
</dbReference>
<feature type="transmembrane region" description="Helical" evidence="14">
    <location>
        <begin position="20"/>
        <end position="38"/>
    </location>
</feature>
<evidence type="ECO:0000256" key="12">
    <source>
        <dbReference type="ARBA" id="ARBA00023136"/>
    </source>
</evidence>
<dbReference type="AlphaFoldDB" id="A0A9J7BYH8"/>
<keyword evidence="12 14" id="KW-0472">Membrane</keyword>
<evidence type="ECO:0000256" key="14">
    <source>
        <dbReference type="SAM" id="Phobius"/>
    </source>
</evidence>
<dbReference type="Pfam" id="PF00905">
    <property type="entry name" value="Transpeptidase"/>
    <property type="match status" value="1"/>
</dbReference>
<dbReference type="PANTHER" id="PTHR30627">
    <property type="entry name" value="PEPTIDOGLYCAN D,D-TRANSPEPTIDASE"/>
    <property type="match status" value="1"/>
</dbReference>
<dbReference type="GO" id="GO:0005886">
    <property type="term" value="C:plasma membrane"/>
    <property type="evidence" value="ECO:0007669"/>
    <property type="project" value="UniProtKB-SubCell"/>
</dbReference>
<reference evidence="17" key="1">
    <citation type="submission" date="2021-04" db="EMBL/GenBank/DDBJ databases">
        <title>Phylogenetic analysis of Acidobacteriaceae.</title>
        <authorList>
            <person name="Qiu L."/>
            <person name="Zhang Q."/>
        </authorList>
    </citation>
    <scope>NUCLEOTIDE SEQUENCE</scope>
    <source>
        <strain evidence="17">DSM 25168</strain>
    </source>
</reference>
<dbReference type="Gene3D" id="3.30.1390.30">
    <property type="entry name" value="Penicillin-binding protein 2a, domain 3"/>
    <property type="match status" value="1"/>
</dbReference>
<evidence type="ECO:0000256" key="7">
    <source>
        <dbReference type="ARBA" id="ARBA00022692"/>
    </source>
</evidence>
<dbReference type="GO" id="GO:0009252">
    <property type="term" value="P:peptidoglycan biosynthetic process"/>
    <property type="evidence" value="ECO:0007669"/>
    <property type="project" value="UniProtKB-KW"/>
</dbReference>
<dbReference type="GO" id="GO:0008658">
    <property type="term" value="F:penicillin binding"/>
    <property type="evidence" value="ECO:0007669"/>
    <property type="project" value="InterPro"/>
</dbReference>
<dbReference type="GO" id="GO:0009002">
    <property type="term" value="F:serine-type D-Ala-D-Ala carboxypeptidase activity"/>
    <property type="evidence" value="ECO:0007669"/>
    <property type="project" value="UniProtKB-EC"/>
</dbReference>
<feature type="domain" description="Penicillin-binding protein dimerisation" evidence="16">
    <location>
        <begin position="60"/>
        <end position="229"/>
    </location>
</feature>
<evidence type="ECO:0000256" key="1">
    <source>
        <dbReference type="ARBA" id="ARBA00004167"/>
    </source>
</evidence>
<dbReference type="Gene3D" id="3.90.1310.10">
    <property type="entry name" value="Penicillin-binding protein 2a (Domain 2)"/>
    <property type="match status" value="1"/>
</dbReference>
<dbReference type="Gene3D" id="3.40.710.10">
    <property type="entry name" value="DD-peptidase/beta-lactamase superfamily"/>
    <property type="match status" value="1"/>
</dbReference>
<dbReference type="InterPro" id="IPR017790">
    <property type="entry name" value="Penicillin-binding_protein_2"/>
</dbReference>
<keyword evidence="3" id="KW-1003">Cell membrane</keyword>
<dbReference type="InterPro" id="IPR005311">
    <property type="entry name" value="PBP_dimer"/>
</dbReference>
<keyword evidence="5 17" id="KW-0121">Carboxypeptidase</keyword>
<feature type="domain" description="Penicillin-binding protein transpeptidase" evidence="15">
    <location>
        <begin position="264"/>
        <end position="592"/>
    </location>
</feature>
<name>A0A9J7BYH8_9BACT</name>
<evidence type="ECO:0000256" key="6">
    <source>
        <dbReference type="ARBA" id="ARBA00022670"/>
    </source>
</evidence>
<dbReference type="RefSeq" id="WP_260795959.1">
    <property type="nucleotide sequence ID" value="NZ_CP093313.1"/>
</dbReference>
<evidence type="ECO:0000259" key="15">
    <source>
        <dbReference type="Pfam" id="PF00905"/>
    </source>
</evidence>
<dbReference type="Proteomes" id="UP001059380">
    <property type="component" value="Chromosome"/>
</dbReference>
<dbReference type="Pfam" id="PF03717">
    <property type="entry name" value="PBP_dimer"/>
    <property type="match status" value="1"/>
</dbReference>
<dbReference type="InterPro" id="IPR012338">
    <property type="entry name" value="Beta-lactam/transpept-like"/>
</dbReference>
<keyword evidence="13" id="KW-0961">Cell wall biogenesis/degradation</keyword>
<dbReference type="GO" id="GO:0006508">
    <property type="term" value="P:proteolysis"/>
    <property type="evidence" value="ECO:0007669"/>
    <property type="project" value="UniProtKB-KW"/>
</dbReference>
<organism evidence="17 18">
    <name type="scientific">Occallatibacter riparius</name>
    <dbReference type="NCBI Taxonomy" id="1002689"/>
    <lineage>
        <taxon>Bacteria</taxon>
        <taxon>Pseudomonadati</taxon>
        <taxon>Acidobacteriota</taxon>
        <taxon>Terriglobia</taxon>
        <taxon>Terriglobales</taxon>
        <taxon>Acidobacteriaceae</taxon>
        <taxon>Occallatibacter</taxon>
    </lineage>
</organism>
<evidence type="ECO:0000313" key="17">
    <source>
        <dbReference type="EMBL" id="UWZ86318.1"/>
    </source>
</evidence>
<dbReference type="KEGG" id="orp:MOP44_10315"/>
<dbReference type="SUPFAM" id="SSF56519">
    <property type="entry name" value="Penicillin binding protein dimerisation domain"/>
    <property type="match status" value="1"/>
</dbReference>
<keyword evidence="9" id="KW-0133">Cell shape</keyword>
<keyword evidence="10" id="KW-0573">Peptidoglycan synthesis</keyword>
<gene>
    <name evidence="17" type="primary">mrdA</name>
    <name evidence="17" type="ORF">MOP44_10315</name>
</gene>